<dbReference type="SUPFAM" id="SSF50969">
    <property type="entry name" value="YVTN repeat-like/Quinoprotein amine dehydrogenase"/>
    <property type="match status" value="1"/>
</dbReference>
<dbReference type="GO" id="GO:0005737">
    <property type="term" value="C:cytoplasm"/>
    <property type="evidence" value="ECO:0007669"/>
    <property type="project" value="TreeGrafter"/>
</dbReference>
<protein>
    <submittedName>
        <fullName evidence="3">Uncharacterized protein</fullName>
    </submittedName>
</protein>
<evidence type="ECO:0000313" key="3">
    <source>
        <dbReference type="EMBL" id="EPQ26288.1"/>
    </source>
</evidence>
<feature type="region of interest" description="Disordered" evidence="2">
    <location>
        <begin position="858"/>
        <end position="878"/>
    </location>
</feature>
<keyword evidence="1" id="KW-0853">WD repeat</keyword>
<feature type="region of interest" description="Disordered" evidence="2">
    <location>
        <begin position="1142"/>
        <end position="1169"/>
    </location>
</feature>
<dbReference type="Proteomes" id="UP000053664">
    <property type="component" value="Unassembled WGS sequence"/>
</dbReference>
<feature type="repeat" description="WD" evidence="1">
    <location>
        <begin position="1591"/>
        <end position="1626"/>
    </location>
</feature>
<reference evidence="3 4" key="1">
    <citation type="journal article" date="2013" name="Plant Cell">
        <title>The transition from a phytopathogenic smut ancestor to an anamorphic biocontrol agent deciphered by comparative whole-genome analysis.</title>
        <authorList>
            <person name="Lefebvre F."/>
            <person name="Joly D.L."/>
            <person name="Labbe C."/>
            <person name="Teichmann B."/>
            <person name="Linning R."/>
            <person name="Belzile F."/>
            <person name="Bakkeren G."/>
            <person name="Belanger R.R."/>
        </authorList>
    </citation>
    <scope>NUCLEOTIDE SEQUENCE [LARGE SCALE GENOMIC DNA]</scope>
    <source>
        <strain evidence="3 4">PF-1</strain>
    </source>
</reference>
<feature type="region of interest" description="Disordered" evidence="2">
    <location>
        <begin position="140"/>
        <end position="169"/>
    </location>
</feature>
<name>A0A061H1N6_9BASI</name>
<dbReference type="eggNOG" id="KOG4155">
    <property type="taxonomic scope" value="Eukaryota"/>
</dbReference>
<dbReference type="InterPro" id="IPR011044">
    <property type="entry name" value="Quino_amine_DH_bsu"/>
</dbReference>
<dbReference type="Pfam" id="PF00400">
    <property type="entry name" value="WD40"/>
    <property type="match status" value="1"/>
</dbReference>
<feature type="compositionally biased region" description="Polar residues" evidence="2">
    <location>
        <begin position="430"/>
        <end position="453"/>
    </location>
</feature>
<dbReference type="GeneID" id="19320301"/>
<dbReference type="SUPFAM" id="SSF48371">
    <property type="entry name" value="ARM repeat"/>
    <property type="match status" value="1"/>
</dbReference>
<evidence type="ECO:0000256" key="2">
    <source>
        <dbReference type="SAM" id="MobiDB-lite"/>
    </source>
</evidence>
<dbReference type="OrthoDB" id="338622at2759"/>
<dbReference type="HOGENOM" id="CLU_238225_0_0_1"/>
<dbReference type="InterPro" id="IPR016024">
    <property type="entry name" value="ARM-type_fold"/>
</dbReference>
<dbReference type="Gene3D" id="2.130.10.10">
    <property type="entry name" value="YVTN repeat-like/Quinoprotein amine dehydrogenase"/>
    <property type="match status" value="2"/>
</dbReference>
<feature type="region of interest" description="Disordered" evidence="2">
    <location>
        <begin position="587"/>
        <end position="608"/>
    </location>
</feature>
<organism evidence="3 4">
    <name type="scientific">Pseudozyma flocculosa PF-1</name>
    <dbReference type="NCBI Taxonomy" id="1277687"/>
    <lineage>
        <taxon>Eukaryota</taxon>
        <taxon>Fungi</taxon>
        <taxon>Dikarya</taxon>
        <taxon>Basidiomycota</taxon>
        <taxon>Ustilaginomycotina</taxon>
        <taxon>Ustilaginomycetes</taxon>
        <taxon>Ustilaginales</taxon>
        <taxon>Ustilaginaceae</taxon>
        <taxon>Pseudozyma</taxon>
    </lineage>
</organism>
<sequence>MVTTAPLAAPICFPRRAVPPAPSTTAANTGDGAINLQPRPWTAACPAGLHRQISTANGKLDAAAMLEAEEDLDELWGQSVGQAVDPHASSQASATMPPTTRSVRVTSMLTWDEADVNAVLSAASGSSKDDGEPQVPQITARDRSEAWRSVSTGPSSCVPHAASSTSTSLLPGPGRFTAGIGPIRGRMVAIGLSDGITVLYQARQSSSPWPDIEPGGTSAAAAQEQVDVNSPGSTSLVRDGAVSSSRTHLSIADPNPATTRPSSIRSSSRISFSREASPGNASMPFEASRSSLPGPSTASISTTSSTSAALQIEDPTAAVLAVETNITAVGESVRSPTRAAEHELETQKAAAERGDHKHSMIGRTVEALGLASSHHRHHASQESISGYKAASASGGSGNGGSTSGLDARRRSMQPLSGQPAPEQAPATRNIPHTSDPSAGTSPLGSRYPSSLSLDTLAESGRANSGEASEAPSGDPEDRSLRPLLRLSDADRSAIASLQLYHDGSRLCLLVVHREGRVCAWSLQDGNQVWSVDLAQTKWTPESISQQNRPGDVELHGSPSPSGPFDSLTPMFAQLSLSMSKVGSVGTSKSLRGTLSEGPAASSEGEPRLKDGTAMWLASETQMLSSCGRNLAALRDRCSGALILVDLQAGEVVACEALDGSSIEWTPLVRRPSPTSCVIEFVEAGDDGKCRLRRRVLALAATGEAAPAELANGPDSTSPNVPIDGQEIDGQLKPSSRILLTGDRLISLGRDSLATYKRDAARIAVEHQLTIEGIAGVIGYEPESEVLTCSTKAGFVRCQLGQQHEADRVTTTSDQASFEMAVPVREAPPCSSNRLLGCHHDPVGSLLVSELDMHTGTLTDVTSPATTPPTTSASPAGPAGRAAAQLTAVLPLSLERIVVAFRSGGIRSVSLTELAHAEALQEMTRTRNSIGNGKTIITLRQVTRPRSGTKMIVGGSAQGDVAFWDATTLELAATWTMSTAPIESLVSFGDDDNTLRLHGCLACVAADGSVSIVLLDGLRFLYTIPGREGRLRALAVRADELLLTYDDGKARVWDLRSQELRRSIGIDQAQSLLLDRKGWWTVRDVEPFSARNSGTAGVLSSLSCARGPDAATLVADFRRSIEVASRTLLGVQKQGSVYVATRKTRPGMPFDEAPASSTADKPDDDEAAPTVPMQGLAARKALGILRPLLALVLPIGMRQDWDADAAYLLGLVDRPEAYDEGQARLSAQQFHLGIGSPDSLAQPLVEDAAQLWTISSLLSTQRALVCTSILKVLSHVQELQTAALRMMDAVCDGVAETVGTTLLKDFSLPALTVYLLDSNLELREASRRLFAAALARLPQEQVESLCAAWQPLLPVNQPPVMAPTASTALSLLGHVAVTHYKTLSPLLLKQISQSITVLLDDGAQPVHQSIAIDLCSAGFSIWQHYLDATNVVRSLFALATDKDAASSASGSASSTATATSAKEIRTLARAATLQIASENTPLFMTTLSIDILNARSPAHCSATMKLVAFMVRKKPEVLYPNLPRLAEAVVKSLDPRNQRDVVLSSATLMISELVSTYPSISFHEKSQRLAVGTHEGAVILYDLKTATRLFVLEGHRMAVSGVDFSPDGRRLVTVSEREGLVCVWKVSVGILGFFTPGVAPKQGGSAEGRAFREYRVPAVSDDDGGGMLPRTRFEWTGERTLRATIGETTMNLSVD</sequence>
<feature type="compositionally biased region" description="Low complexity" evidence="2">
    <location>
        <begin position="861"/>
        <end position="878"/>
    </location>
</feature>
<dbReference type="InterPro" id="IPR049916">
    <property type="entry name" value="WDR72-like"/>
</dbReference>
<dbReference type="InterPro" id="IPR015943">
    <property type="entry name" value="WD40/YVTN_repeat-like_dom_sf"/>
</dbReference>
<dbReference type="EMBL" id="KE361646">
    <property type="protein sequence ID" value="EPQ26288.1"/>
    <property type="molecule type" value="Genomic_DNA"/>
</dbReference>
<accession>A0A061H1N6</accession>
<dbReference type="PANTHER" id="PTHR44099">
    <property type="entry name" value="RABCONNECTIN-3B, ISOFORM A"/>
    <property type="match status" value="1"/>
</dbReference>
<feature type="compositionally biased region" description="Polar residues" evidence="2">
    <location>
        <begin position="226"/>
        <end position="248"/>
    </location>
</feature>
<dbReference type="RefSeq" id="XP_007881952.1">
    <property type="nucleotide sequence ID" value="XM_007883761.1"/>
</dbReference>
<feature type="region of interest" description="Disordered" evidence="2">
    <location>
        <begin position="540"/>
        <end position="565"/>
    </location>
</feature>
<feature type="region of interest" description="Disordered" evidence="2">
    <location>
        <begin position="206"/>
        <end position="302"/>
    </location>
</feature>
<gene>
    <name evidence="3" type="ORF">PFL1_06223</name>
</gene>
<feature type="compositionally biased region" description="Low complexity" evidence="2">
    <location>
        <begin position="262"/>
        <end position="274"/>
    </location>
</feature>
<feature type="compositionally biased region" description="Low complexity" evidence="2">
    <location>
        <begin position="383"/>
        <end position="393"/>
    </location>
</feature>
<evidence type="ECO:0000313" key="4">
    <source>
        <dbReference type="Proteomes" id="UP000053664"/>
    </source>
</evidence>
<proteinExistence type="predicted"/>
<dbReference type="PROSITE" id="PS50082">
    <property type="entry name" value="WD_REPEATS_2"/>
    <property type="match status" value="1"/>
</dbReference>
<feature type="region of interest" description="Disordered" evidence="2">
    <location>
        <begin position="332"/>
        <end position="480"/>
    </location>
</feature>
<dbReference type="PANTHER" id="PTHR44099:SF4">
    <property type="entry name" value="RABCONNECTIN-3B, ISOFORM A"/>
    <property type="match status" value="1"/>
</dbReference>
<dbReference type="KEGG" id="pfp:PFL1_06223"/>
<evidence type="ECO:0000256" key="1">
    <source>
        <dbReference type="PROSITE-ProRule" id="PRU00221"/>
    </source>
</evidence>
<feature type="compositionally biased region" description="Basic and acidic residues" evidence="2">
    <location>
        <begin position="339"/>
        <end position="358"/>
    </location>
</feature>
<dbReference type="SMART" id="SM00320">
    <property type="entry name" value="WD40"/>
    <property type="match status" value="4"/>
</dbReference>
<dbReference type="InterPro" id="IPR001680">
    <property type="entry name" value="WD40_rpt"/>
</dbReference>